<evidence type="ECO:0000259" key="1">
    <source>
        <dbReference type="Pfam" id="PF14588"/>
    </source>
</evidence>
<sequence length="162" mass="17213">MNTTDFDRRLIELGIELPAPAAPSFSYVPTLISGNQLFISGQLGFWKGQLLHKGKLGGAASLDDGKTAARLCGLNVLAHVHQACGGTLNRVVRCLRMTGFVSTVPDCYDHATAMNGCSELMHEVFGEQGRHTRATVGVASLAFDAVVEVDAIFEITPATALP</sequence>
<dbReference type="Gene3D" id="3.30.1330.40">
    <property type="entry name" value="RutC-like"/>
    <property type="match status" value="1"/>
</dbReference>
<evidence type="ECO:0000313" key="3">
    <source>
        <dbReference type="Proteomes" id="UP001549320"/>
    </source>
</evidence>
<name>A0ABV2QB35_9BURK</name>
<protein>
    <submittedName>
        <fullName evidence="2">Enamine deaminase RidA (YjgF/YER057c/UK114 family)</fullName>
    </submittedName>
</protein>
<dbReference type="InterPro" id="IPR035959">
    <property type="entry name" value="RutC-like_sf"/>
</dbReference>
<dbReference type="SUPFAM" id="SSF55298">
    <property type="entry name" value="YjgF-like"/>
    <property type="match status" value="1"/>
</dbReference>
<dbReference type="RefSeq" id="WP_354445321.1">
    <property type="nucleotide sequence ID" value="NZ_JBEPSH010000006.1"/>
</dbReference>
<dbReference type="Proteomes" id="UP001549320">
    <property type="component" value="Unassembled WGS sequence"/>
</dbReference>
<dbReference type="CDD" id="cd02199">
    <property type="entry name" value="YjgF_YER057c_UK114_like_1"/>
    <property type="match status" value="1"/>
</dbReference>
<gene>
    <name evidence="2" type="ORF">ABIE13_003365</name>
</gene>
<organism evidence="2 3">
    <name type="scientific">Ottowia thiooxydans</name>
    <dbReference type="NCBI Taxonomy" id="219182"/>
    <lineage>
        <taxon>Bacteria</taxon>
        <taxon>Pseudomonadati</taxon>
        <taxon>Pseudomonadota</taxon>
        <taxon>Betaproteobacteria</taxon>
        <taxon>Burkholderiales</taxon>
        <taxon>Comamonadaceae</taxon>
        <taxon>Ottowia</taxon>
    </lineage>
</organism>
<reference evidence="2 3" key="1">
    <citation type="submission" date="2024-06" db="EMBL/GenBank/DDBJ databases">
        <title>Sorghum-associated microbial communities from plants grown in Nebraska, USA.</title>
        <authorList>
            <person name="Schachtman D."/>
        </authorList>
    </citation>
    <scope>NUCLEOTIDE SEQUENCE [LARGE SCALE GENOMIC DNA]</scope>
    <source>
        <strain evidence="2 3">2709</strain>
    </source>
</reference>
<evidence type="ECO:0000313" key="2">
    <source>
        <dbReference type="EMBL" id="MET4578249.1"/>
    </source>
</evidence>
<dbReference type="EMBL" id="JBEPSH010000006">
    <property type="protein sequence ID" value="MET4578249.1"/>
    <property type="molecule type" value="Genomic_DNA"/>
</dbReference>
<proteinExistence type="predicted"/>
<dbReference type="PANTHER" id="PTHR43760:SF1">
    <property type="entry name" value="ENDORIBONUCLEASE L-PSP_CHORISMATE MUTASE-LIKE DOMAIN-CONTAINING PROTEIN"/>
    <property type="match status" value="1"/>
</dbReference>
<accession>A0ABV2QB35</accession>
<dbReference type="PANTHER" id="PTHR43760">
    <property type="entry name" value="ENDORIBONUCLEASE-RELATED"/>
    <property type="match status" value="1"/>
</dbReference>
<dbReference type="Pfam" id="PF14588">
    <property type="entry name" value="YjgF_endoribonc"/>
    <property type="match status" value="1"/>
</dbReference>
<dbReference type="InterPro" id="IPR013813">
    <property type="entry name" value="Endoribo_LPSP/chorism_mut-like"/>
</dbReference>
<comment type="caution">
    <text evidence="2">The sequence shown here is derived from an EMBL/GenBank/DDBJ whole genome shotgun (WGS) entry which is preliminary data.</text>
</comment>
<keyword evidence="3" id="KW-1185">Reference proteome</keyword>
<feature type="domain" description="Endoribonuclease L-PSP/chorismate mutase-like" evidence="1">
    <location>
        <begin position="8"/>
        <end position="137"/>
    </location>
</feature>